<accession>A0A3A9ZBZ8</accession>
<evidence type="ECO:0000259" key="1">
    <source>
        <dbReference type="Pfam" id="PF13460"/>
    </source>
</evidence>
<reference evidence="2 3" key="1">
    <citation type="journal article" date="2014" name="Int. J. Syst. Evol. Microbiol.">
        <title>Streptomyces hoynatensis sp. nov., isolated from deep marine sediment.</title>
        <authorList>
            <person name="Veyisoglu A."/>
            <person name="Sahin N."/>
        </authorList>
    </citation>
    <scope>NUCLEOTIDE SEQUENCE [LARGE SCALE GENOMIC DNA]</scope>
    <source>
        <strain evidence="2 3">KCTC 29097</strain>
    </source>
</reference>
<dbReference type="AlphaFoldDB" id="A0A3A9ZBZ8"/>
<dbReference type="RefSeq" id="WP_120676679.1">
    <property type="nucleotide sequence ID" value="NZ_RBAL01000003.1"/>
</dbReference>
<proteinExistence type="predicted"/>
<gene>
    <name evidence="2" type="ORF">D7294_07065</name>
</gene>
<dbReference type="OrthoDB" id="9771302at2"/>
<dbReference type="Proteomes" id="UP000272474">
    <property type="component" value="Unassembled WGS sequence"/>
</dbReference>
<dbReference type="PANTHER" id="PTHR12126">
    <property type="entry name" value="NADH-UBIQUINONE OXIDOREDUCTASE 39 KDA SUBUNIT-RELATED"/>
    <property type="match status" value="1"/>
</dbReference>
<dbReference type="InterPro" id="IPR016040">
    <property type="entry name" value="NAD(P)-bd_dom"/>
</dbReference>
<sequence length="266" mass="27829">MRVLVTGASGRLGTALLPRLAEGGWTVRAMSRRERQEGAGAGRDPGAGGVEWVRADLATGAGVEAALRGADAVVHLAAAPYRGRYTARVEVAGTERLLAAAAAAGVGHVLYTSIVGCDRVPWGYFRTKAAAESVLAGGGVPWSVLRATQFHSFLDRVLTLGARGGLLVADRRIPAQPVDVAEVAARLAERVADGPSGAVEDFAGPEVLGMEEAARQWLEARGKRRPVLRVRVPGGLGRAFRAGHLTNEAAPTGRVTWRSYLAATGR</sequence>
<dbReference type="InterPro" id="IPR051207">
    <property type="entry name" value="ComplexI_NDUFA9_subunit"/>
</dbReference>
<dbReference type="SUPFAM" id="SSF51735">
    <property type="entry name" value="NAD(P)-binding Rossmann-fold domains"/>
    <property type="match status" value="1"/>
</dbReference>
<feature type="domain" description="NAD(P)-binding" evidence="1">
    <location>
        <begin position="7"/>
        <end position="187"/>
    </location>
</feature>
<dbReference type="GO" id="GO:0044877">
    <property type="term" value="F:protein-containing complex binding"/>
    <property type="evidence" value="ECO:0007669"/>
    <property type="project" value="TreeGrafter"/>
</dbReference>
<name>A0A3A9ZBZ8_9ACTN</name>
<dbReference type="InterPro" id="IPR036291">
    <property type="entry name" value="NAD(P)-bd_dom_sf"/>
</dbReference>
<evidence type="ECO:0000313" key="3">
    <source>
        <dbReference type="Proteomes" id="UP000272474"/>
    </source>
</evidence>
<evidence type="ECO:0000313" key="2">
    <source>
        <dbReference type="EMBL" id="RKN44867.1"/>
    </source>
</evidence>
<protein>
    <submittedName>
        <fullName evidence="2">NAD-dependent epimerase/dehydratase family protein</fullName>
    </submittedName>
</protein>
<dbReference type="Gene3D" id="3.40.50.720">
    <property type="entry name" value="NAD(P)-binding Rossmann-like Domain"/>
    <property type="match status" value="1"/>
</dbReference>
<comment type="caution">
    <text evidence="2">The sequence shown here is derived from an EMBL/GenBank/DDBJ whole genome shotgun (WGS) entry which is preliminary data.</text>
</comment>
<dbReference type="Pfam" id="PF13460">
    <property type="entry name" value="NAD_binding_10"/>
    <property type="match status" value="1"/>
</dbReference>
<keyword evidence="3" id="KW-1185">Reference proteome</keyword>
<dbReference type="PANTHER" id="PTHR12126:SF11">
    <property type="entry name" value="NADH DEHYDROGENASE [UBIQUINONE] 1 ALPHA SUBCOMPLEX SUBUNIT 9, MITOCHONDRIAL"/>
    <property type="match status" value="1"/>
</dbReference>
<organism evidence="2 3">
    <name type="scientific">Streptomyces hoynatensis</name>
    <dbReference type="NCBI Taxonomy" id="1141874"/>
    <lineage>
        <taxon>Bacteria</taxon>
        <taxon>Bacillati</taxon>
        <taxon>Actinomycetota</taxon>
        <taxon>Actinomycetes</taxon>
        <taxon>Kitasatosporales</taxon>
        <taxon>Streptomycetaceae</taxon>
        <taxon>Streptomyces</taxon>
    </lineage>
</organism>
<dbReference type="EMBL" id="RBAL01000003">
    <property type="protein sequence ID" value="RKN44867.1"/>
    <property type="molecule type" value="Genomic_DNA"/>
</dbReference>